<dbReference type="RefSeq" id="WP_094689468.1">
    <property type="nucleotide sequence ID" value="NZ_JACBYZ010000001.1"/>
</dbReference>
<dbReference type="PANTHER" id="PTHR10587">
    <property type="entry name" value="GLYCOSYL TRANSFERASE-RELATED"/>
    <property type="match status" value="1"/>
</dbReference>
<evidence type="ECO:0000259" key="3">
    <source>
        <dbReference type="PROSITE" id="PS51677"/>
    </source>
</evidence>
<reference evidence="4 5" key="1">
    <citation type="journal article" date="2017" name="BMC Genomics">
        <title>Comparative genomic and phylogenomic analyses of the Bifidobacteriaceae family.</title>
        <authorList>
            <person name="Lugli G.A."/>
            <person name="Milani C."/>
            <person name="Turroni F."/>
            <person name="Duranti S."/>
            <person name="Mancabelli L."/>
            <person name="Mangifesta M."/>
            <person name="Ferrario C."/>
            <person name="Modesto M."/>
            <person name="Mattarelli P."/>
            <person name="Jiri K."/>
            <person name="van Sinderen D."/>
            <person name="Ventura M."/>
        </authorList>
    </citation>
    <scope>NUCLEOTIDE SEQUENCE [LARGE SCALE GENOMIC DNA]</scope>
    <source>
        <strain evidence="4 5">LMG 21773</strain>
    </source>
</reference>
<evidence type="ECO:0000256" key="1">
    <source>
        <dbReference type="SAM" id="MobiDB-lite"/>
    </source>
</evidence>
<dbReference type="InterPro" id="IPR050248">
    <property type="entry name" value="Polysacc_deacetylase_ArnD"/>
</dbReference>
<dbReference type="GO" id="GO:0005975">
    <property type="term" value="P:carbohydrate metabolic process"/>
    <property type="evidence" value="ECO:0007669"/>
    <property type="project" value="InterPro"/>
</dbReference>
<feature type="transmembrane region" description="Helical" evidence="2">
    <location>
        <begin position="55"/>
        <end position="76"/>
    </location>
</feature>
<name>A0A261F9Z9_9BIFI</name>
<evidence type="ECO:0000313" key="4">
    <source>
        <dbReference type="EMBL" id="OZG55865.1"/>
    </source>
</evidence>
<accession>A0A261F9Z9</accession>
<dbReference type="Pfam" id="PF01522">
    <property type="entry name" value="Polysacc_deac_1"/>
    <property type="match status" value="1"/>
</dbReference>
<feature type="region of interest" description="Disordered" evidence="1">
    <location>
        <begin position="1"/>
        <end position="27"/>
    </location>
</feature>
<keyword evidence="2" id="KW-0472">Membrane</keyword>
<protein>
    <submittedName>
        <fullName evidence="4">Polysaccharide deacetylase</fullName>
    </submittedName>
</protein>
<dbReference type="SUPFAM" id="SSF88713">
    <property type="entry name" value="Glycoside hydrolase/deacetylase"/>
    <property type="match status" value="1"/>
</dbReference>
<dbReference type="OrthoDB" id="9763050at2"/>
<keyword evidence="5" id="KW-1185">Reference proteome</keyword>
<dbReference type="GO" id="GO:0016810">
    <property type="term" value="F:hydrolase activity, acting on carbon-nitrogen (but not peptide) bonds"/>
    <property type="evidence" value="ECO:0007669"/>
    <property type="project" value="InterPro"/>
</dbReference>
<gene>
    <name evidence="4" type="ORF">AEAE_0353</name>
</gene>
<sequence>MSARDWNDEYTNSNSTVPTRGMVPGSDEEREMLSAQASGDLYATVETRRRSVPELVKLIIAVLVIALAMGGGWYWFTYKRHISVVVDDKDVSVPASTTVSELLTKNNYFGVAHGDLLSITGQVLKKGAGSAPEVVLNGQIISDATAKTTKLQRGDELSLSAGGNYTEDHDVTRTPIEPGLQFNPGGTVQYVKVQGKPGYHEVWVGKLSHEKVDKGEVKKPVDTIIDSLNPNPEGDKMYIALTFTDGPDPSNTPAILDVLKQNGAHATFFDNGVLSKDNPDIEKRAASEGNQVASHTWSNQDLVVMQDNPKGVAEEVSKGEEQTSKAAGYKKTNRMIRVPYGSYSKEVWQAIHKTTSSIVMWDVDTGDLSAIGAQTIANTVISRAHNGSIFVLHDNGGGAQVPQALSILIPRLKQQGYEFVTMKEMLAKDSRFPKNVAEALPME</sequence>
<keyword evidence="2" id="KW-1133">Transmembrane helix</keyword>
<feature type="compositionally biased region" description="Polar residues" evidence="1">
    <location>
        <begin position="9"/>
        <end position="18"/>
    </location>
</feature>
<proteinExistence type="predicted"/>
<dbReference type="EMBL" id="MWWU01000002">
    <property type="protein sequence ID" value="OZG55865.1"/>
    <property type="molecule type" value="Genomic_DNA"/>
</dbReference>
<dbReference type="AlphaFoldDB" id="A0A261F9Z9"/>
<dbReference type="Gene3D" id="3.20.20.370">
    <property type="entry name" value="Glycoside hydrolase/deacetylase"/>
    <property type="match status" value="1"/>
</dbReference>
<dbReference type="PROSITE" id="PS51677">
    <property type="entry name" value="NODB"/>
    <property type="match status" value="1"/>
</dbReference>
<evidence type="ECO:0000256" key="2">
    <source>
        <dbReference type="SAM" id="Phobius"/>
    </source>
</evidence>
<feature type="domain" description="NodB homology" evidence="3">
    <location>
        <begin position="237"/>
        <end position="420"/>
    </location>
</feature>
<comment type="caution">
    <text evidence="4">The sequence shown here is derived from an EMBL/GenBank/DDBJ whole genome shotgun (WGS) entry which is preliminary data.</text>
</comment>
<dbReference type="InterPro" id="IPR002509">
    <property type="entry name" value="NODB_dom"/>
</dbReference>
<dbReference type="Proteomes" id="UP000228976">
    <property type="component" value="Unassembled WGS sequence"/>
</dbReference>
<dbReference type="InterPro" id="IPR011330">
    <property type="entry name" value="Glyco_hydro/deAcase_b/a-brl"/>
</dbReference>
<keyword evidence="2" id="KW-0812">Transmembrane</keyword>
<organism evidence="4 5">
    <name type="scientific">Aeriscardovia aeriphila</name>
    <dbReference type="NCBI Taxonomy" id="218139"/>
    <lineage>
        <taxon>Bacteria</taxon>
        <taxon>Bacillati</taxon>
        <taxon>Actinomycetota</taxon>
        <taxon>Actinomycetes</taxon>
        <taxon>Bifidobacteriales</taxon>
        <taxon>Bifidobacteriaceae</taxon>
        <taxon>Aeriscardovia</taxon>
    </lineage>
</organism>
<evidence type="ECO:0000313" key="5">
    <source>
        <dbReference type="Proteomes" id="UP000228976"/>
    </source>
</evidence>